<evidence type="ECO:0000313" key="2">
    <source>
        <dbReference type="EMBL" id="KAJ7194178.1"/>
    </source>
</evidence>
<comment type="caution">
    <text evidence="2">The sequence shown here is derived from an EMBL/GenBank/DDBJ whole genome shotgun (WGS) entry which is preliminary data.</text>
</comment>
<accession>A0AAD6XZR1</accession>
<proteinExistence type="predicted"/>
<gene>
    <name evidence="2" type="ORF">GGX14DRAFT_576498</name>
</gene>
<evidence type="ECO:0000256" key="1">
    <source>
        <dbReference type="SAM" id="MobiDB-lite"/>
    </source>
</evidence>
<protein>
    <submittedName>
        <fullName evidence="2">Uncharacterized protein</fullName>
    </submittedName>
</protein>
<dbReference type="AlphaFoldDB" id="A0AAD6XZR1"/>
<feature type="region of interest" description="Disordered" evidence="1">
    <location>
        <begin position="1"/>
        <end position="40"/>
    </location>
</feature>
<organism evidence="2 3">
    <name type="scientific">Mycena pura</name>
    <dbReference type="NCBI Taxonomy" id="153505"/>
    <lineage>
        <taxon>Eukaryota</taxon>
        <taxon>Fungi</taxon>
        <taxon>Dikarya</taxon>
        <taxon>Basidiomycota</taxon>
        <taxon>Agaricomycotina</taxon>
        <taxon>Agaricomycetes</taxon>
        <taxon>Agaricomycetidae</taxon>
        <taxon>Agaricales</taxon>
        <taxon>Marasmiineae</taxon>
        <taxon>Mycenaceae</taxon>
        <taxon>Mycena</taxon>
    </lineage>
</organism>
<dbReference type="EMBL" id="JARJCW010000100">
    <property type="protein sequence ID" value="KAJ7194178.1"/>
    <property type="molecule type" value="Genomic_DNA"/>
</dbReference>
<name>A0AAD6XZR1_9AGAR</name>
<dbReference type="Proteomes" id="UP001219525">
    <property type="component" value="Unassembled WGS sequence"/>
</dbReference>
<keyword evidence="3" id="KW-1185">Reference proteome</keyword>
<reference evidence="2" key="1">
    <citation type="submission" date="2023-03" db="EMBL/GenBank/DDBJ databases">
        <title>Massive genome expansion in bonnet fungi (Mycena s.s.) driven by repeated elements and novel gene families across ecological guilds.</title>
        <authorList>
            <consortium name="Lawrence Berkeley National Laboratory"/>
            <person name="Harder C.B."/>
            <person name="Miyauchi S."/>
            <person name="Viragh M."/>
            <person name="Kuo A."/>
            <person name="Thoen E."/>
            <person name="Andreopoulos B."/>
            <person name="Lu D."/>
            <person name="Skrede I."/>
            <person name="Drula E."/>
            <person name="Henrissat B."/>
            <person name="Morin E."/>
            <person name="Kohler A."/>
            <person name="Barry K."/>
            <person name="LaButti K."/>
            <person name="Morin E."/>
            <person name="Salamov A."/>
            <person name="Lipzen A."/>
            <person name="Mereny Z."/>
            <person name="Hegedus B."/>
            <person name="Baldrian P."/>
            <person name="Stursova M."/>
            <person name="Weitz H."/>
            <person name="Taylor A."/>
            <person name="Grigoriev I.V."/>
            <person name="Nagy L.G."/>
            <person name="Martin F."/>
            <person name="Kauserud H."/>
        </authorList>
    </citation>
    <scope>NUCLEOTIDE SEQUENCE</scope>
    <source>
        <strain evidence="2">9144</strain>
    </source>
</reference>
<evidence type="ECO:0000313" key="3">
    <source>
        <dbReference type="Proteomes" id="UP001219525"/>
    </source>
</evidence>
<feature type="compositionally biased region" description="Pro residues" evidence="1">
    <location>
        <begin position="8"/>
        <end position="21"/>
    </location>
</feature>
<sequence>MHRRHSPRAPPPAAQRLPPHPAATRAVRCPSRRPTHRPLPDSACASRRLLAATPYAKPAACPPARCRCMSCPPCASHCRPLTLYLLCTCCPTVAHCPLPTACCRGPQTHLPLLLRSPPLTPASAFAFQLHGHQGIT</sequence>